<dbReference type="Proteomes" id="UP001059596">
    <property type="component" value="Unassembled WGS sequence"/>
</dbReference>
<keyword evidence="3" id="KW-1185">Reference proteome</keyword>
<accession>A0A9Q0BMC0</accession>
<dbReference type="AlphaFoldDB" id="A0A9Q0BMC0"/>
<dbReference type="EMBL" id="JAMKOV010000012">
    <property type="protein sequence ID" value="KAI8037477.1"/>
    <property type="molecule type" value="Genomic_DNA"/>
</dbReference>
<feature type="compositionally biased region" description="Polar residues" evidence="1">
    <location>
        <begin position="1"/>
        <end position="11"/>
    </location>
</feature>
<organism evidence="2 3">
    <name type="scientific">Drosophila gunungcola</name>
    <name type="common">fruit fly</name>
    <dbReference type="NCBI Taxonomy" id="103775"/>
    <lineage>
        <taxon>Eukaryota</taxon>
        <taxon>Metazoa</taxon>
        <taxon>Ecdysozoa</taxon>
        <taxon>Arthropoda</taxon>
        <taxon>Hexapoda</taxon>
        <taxon>Insecta</taxon>
        <taxon>Pterygota</taxon>
        <taxon>Neoptera</taxon>
        <taxon>Endopterygota</taxon>
        <taxon>Diptera</taxon>
        <taxon>Brachycera</taxon>
        <taxon>Muscomorpha</taxon>
        <taxon>Ephydroidea</taxon>
        <taxon>Drosophilidae</taxon>
        <taxon>Drosophila</taxon>
        <taxon>Sophophora</taxon>
    </lineage>
</organism>
<evidence type="ECO:0000313" key="2">
    <source>
        <dbReference type="EMBL" id="KAI8037477.1"/>
    </source>
</evidence>
<evidence type="ECO:0000313" key="3">
    <source>
        <dbReference type="Proteomes" id="UP001059596"/>
    </source>
</evidence>
<proteinExistence type="predicted"/>
<sequence length="101" mass="10669">MRNAVCNASTKCSDRRHLGADRSSGSPRWMGRPDGDGVEWGPFDACVPGIASSYHRLPAAGGPNRSDPSAGFCQRIGQEPQSLELTLTQLNARVAATVKSG</sequence>
<feature type="region of interest" description="Disordered" evidence="1">
    <location>
        <begin position="1"/>
        <end position="37"/>
    </location>
</feature>
<gene>
    <name evidence="2" type="ORF">M5D96_009629</name>
</gene>
<evidence type="ECO:0000256" key="1">
    <source>
        <dbReference type="SAM" id="MobiDB-lite"/>
    </source>
</evidence>
<protein>
    <submittedName>
        <fullName evidence="2">Uncharacterized protein</fullName>
    </submittedName>
</protein>
<comment type="caution">
    <text evidence="2">The sequence shown here is derived from an EMBL/GenBank/DDBJ whole genome shotgun (WGS) entry which is preliminary data.</text>
</comment>
<name>A0A9Q0BMC0_9MUSC</name>
<reference evidence="2" key="1">
    <citation type="journal article" date="2023" name="Genome Biol. Evol.">
        <title>Long-read-based Genome Assembly of Drosophila gunungcola Reveals Fewer Chemosensory Genes in Flower-breeding Species.</title>
        <authorList>
            <person name="Negi A."/>
            <person name="Liao B.Y."/>
            <person name="Yeh S.D."/>
        </authorList>
    </citation>
    <scope>NUCLEOTIDE SEQUENCE</scope>
    <source>
        <strain evidence="2">Sukarami</strain>
    </source>
</reference>